<comment type="catalytic activity">
    <reaction evidence="1 18 19">
        <text>(6R)-NADHX = (6S)-NADHX</text>
        <dbReference type="Rhea" id="RHEA:32215"/>
        <dbReference type="ChEBI" id="CHEBI:64074"/>
        <dbReference type="ChEBI" id="CHEBI:64075"/>
        <dbReference type="EC" id="5.1.99.6"/>
    </reaction>
</comment>
<dbReference type="GO" id="GO:0110051">
    <property type="term" value="P:metabolite repair"/>
    <property type="evidence" value="ECO:0007669"/>
    <property type="project" value="TreeGrafter"/>
</dbReference>
<comment type="similarity">
    <text evidence="17">Belongs to the NnrD/CARKD family.</text>
</comment>
<evidence type="ECO:0000256" key="13">
    <source>
        <dbReference type="ARBA" id="ARBA00023268"/>
    </source>
</evidence>
<dbReference type="EC" id="5.1.99.6" evidence="19"/>
<comment type="function">
    <text evidence="18">Catalyzes the epimerization of the S- and R-forms of NAD(P)HX, a damaged form of NAD(P)H that is a result of enzymatic or heat-dependent hydration. This is a prerequisite for the S-specific NAD(P)H-hydrate dehydratase to allow the repair of both epimers of NAD(P)HX.</text>
</comment>
<evidence type="ECO:0000256" key="5">
    <source>
        <dbReference type="ARBA" id="ARBA00022723"/>
    </source>
</evidence>
<dbReference type="SUPFAM" id="SSF53613">
    <property type="entry name" value="Ribokinase-like"/>
    <property type="match status" value="1"/>
</dbReference>
<name>A0A1N6VPX2_9GAMM</name>
<dbReference type="PANTHER" id="PTHR12592">
    <property type="entry name" value="ATP-DEPENDENT (S)-NAD(P)H-HYDRATE DEHYDRATASE FAMILY MEMBER"/>
    <property type="match status" value="1"/>
</dbReference>
<feature type="binding site" evidence="17">
    <location>
        <position position="429"/>
    </location>
    <ligand>
        <name>(6S)-NADPHX</name>
        <dbReference type="ChEBI" id="CHEBI:64076"/>
    </ligand>
</feature>
<organism evidence="22 23">
    <name type="scientific">Solilutibacter tolerans</name>
    <dbReference type="NCBI Taxonomy" id="1604334"/>
    <lineage>
        <taxon>Bacteria</taxon>
        <taxon>Pseudomonadati</taxon>
        <taxon>Pseudomonadota</taxon>
        <taxon>Gammaproteobacteria</taxon>
        <taxon>Lysobacterales</taxon>
        <taxon>Lysobacteraceae</taxon>
        <taxon>Solilutibacter</taxon>
    </lineage>
</organism>
<dbReference type="Gene3D" id="3.40.50.10260">
    <property type="entry name" value="YjeF N-terminal domain"/>
    <property type="match status" value="1"/>
</dbReference>
<protein>
    <recommendedName>
        <fullName evidence="19">Bifunctional NAD(P)H-hydrate repair enzyme</fullName>
    </recommendedName>
    <alternativeName>
        <fullName evidence="19">Nicotinamide nucleotide repair protein</fullName>
    </alternativeName>
    <domain>
        <recommendedName>
            <fullName evidence="19">ADP-dependent (S)-NAD(P)H-hydrate dehydratase</fullName>
            <ecNumber evidence="19">4.2.1.136</ecNumber>
        </recommendedName>
        <alternativeName>
            <fullName evidence="19">ADP-dependent NAD(P)HX dehydratase</fullName>
        </alternativeName>
    </domain>
    <domain>
        <recommendedName>
            <fullName evidence="19">NAD(P)H-hydrate epimerase</fullName>
            <ecNumber evidence="19">5.1.99.6</ecNumber>
        </recommendedName>
    </domain>
</protein>
<dbReference type="InterPro" id="IPR029056">
    <property type="entry name" value="Ribokinase-like"/>
</dbReference>
<feature type="binding site" evidence="17">
    <location>
        <position position="316"/>
    </location>
    <ligand>
        <name>(6S)-NADPHX</name>
        <dbReference type="ChEBI" id="CHEBI:64076"/>
    </ligand>
</feature>
<dbReference type="STRING" id="1604334.SAMN05421546_1844"/>
<reference evidence="23" key="1">
    <citation type="submission" date="2017-01" db="EMBL/GenBank/DDBJ databases">
        <authorList>
            <person name="Varghese N."/>
            <person name="Submissions S."/>
        </authorList>
    </citation>
    <scope>NUCLEOTIDE SEQUENCE [LARGE SCALE GENOMIC DNA]</scope>
    <source>
        <strain evidence="23">UM1</strain>
    </source>
</reference>
<keyword evidence="13" id="KW-0511">Multifunctional enzyme</keyword>
<evidence type="ECO:0000256" key="3">
    <source>
        <dbReference type="ARBA" id="ARBA00006001"/>
    </source>
</evidence>
<keyword evidence="10 17" id="KW-0520">NAD</keyword>
<feature type="domain" description="YjeF C-terminal" evidence="20">
    <location>
        <begin position="220"/>
        <end position="487"/>
    </location>
</feature>
<feature type="binding site" evidence="17">
    <location>
        <position position="255"/>
    </location>
    <ligand>
        <name>(6S)-NADPHX</name>
        <dbReference type="ChEBI" id="CHEBI:64076"/>
    </ligand>
</feature>
<dbReference type="NCBIfam" id="TIGR00196">
    <property type="entry name" value="yjeF_cterm"/>
    <property type="match status" value="1"/>
</dbReference>
<dbReference type="HAMAP" id="MF_01966">
    <property type="entry name" value="NADHX_epimerase"/>
    <property type="match status" value="1"/>
</dbReference>
<dbReference type="SUPFAM" id="SSF64153">
    <property type="entry name" value="YjeF N-terminal domain-like"/>
    <property type="match status" value="1"/>
</dbReference>
<dbReference type="InterPro" id="IPR004443">
    <property type="entry name" value="YjeF_N_dom"/>
</dbReference>
<feature type="binding site" evidence="17">
    <location>
        <position position="428"/>
    </location>
    <ligand>
        <name>AMP</name>
        <dbReference type="ChEBI" id="CHEBI:456215"/>
    </ligand>
</feature>
<dbReference type="InterPro" id="IPR000631">
    <property type="entry name" value="CARKD"/>
</dbReference>
<evidence type="ECO:0000256" key="1">
    <source>
        <dbReference type="ARBA" id="ARBA00000013"/>
    </source>
</evidence>
<dbReference type="RefSeq" id="WP_076587496.1">
    <property type="nucleotide sequence ID" value="NZ_FTLW01000004.1"/>
</dbReference>
<keyword evidence="7 17" id="KW-0067">ATP-binding</keyword>
<comment type="caution">
    <text evidence="18">Lacks conserved residue(s) required for the propagation of feature annotation.</text>
</comment>
<feature type="binding site" evidence="17">
    <location>
        <position position="362"/>
    </location>
    <ligand>
        <name>(6S)-NADPHX</name>
        <dbReference type="ChEBI" id="CHEBI:64076"/>
    </ligand>
</feature>
<feature type="binding site" evidence="18">
    <location>
        <position position="124"/>
    </location>
    <ligand>
        <name>K(+)</name>
        <dbReference type="ChEBI" id="CHEBI:29103"/>
    </ligand>
</feature>
<dbReference type="Gene3D" id="3.40.1190.20">
    <property type="match status" value="1"/>
</dbReference>
<evidence type="ECO:0000313" key="23">
    <source>
        <dbReference type="Proteomes" id="UP000241788"/>
    </source>
</evidence>
<dbReference type="OrthoDB" id="9806925at2"/>
<keyword evidence="6 17" id="KW-0547">Nucleotide-binding</keyword>
<evidence type="ECO:0000256" key="10">
    <source>
        <dbReference type="ARBA" id="ARBA00023027"/>
    </source>
</evidence>
<dbReference type="HAMAP" id="MF_01965">
    <property type="entry name" value="NADHX_dehydratase"/>
    <property type="match status" value="1"/>
</dbReference>
<evidence type="ECO:0000256" key="8">
    <source>
        <dbReference type="ARBA" id="ARBA00022857"/>
    </source>
</evidence>
<evidence type="ECO:0000256" key="7">
    <source>
        <dbReference type="ARBA" id="ARBA00022840"/>
    </source>
</evidence>
<evidence type="ECO:0000256" key="9">
    <source>
        <dbReference type="ARBA" id="ARBA00022958"/>
    </source>
</evidence>
<comment type="cofactor">
    <cofactor evidence="17">
        <name>Mg(2+)</name>
        <dbReference type="ChEBI" id="CHEBI:18420"/>
    </cofactor>
</comment>
<feature type="binding site" evidence="18">
    <location>
        <begin position="61"/>
        <end position="65"/>
    </location>
    <ligand>
        <name>(6S)-NADPHX</name>
        <dbReference type="ChEBI" id="CHEBI:64076"/>
    </ligand>
</feature>
<comment type="cofactor">
    <cofactor evidence="18 19">
        <name>K(+)</name>
        <dbReference type="ChEBI" id="CHEBI:29103"/>
    </cofactor>
    <text evidence="18 19">Binds 1 potassium ion per subunit.</text>
</comment>
<dbReference type="PIRSF" id="PIRSF017184">
    <property type="entry name" value="Nnr"/>
    <property type="match status" value="1"/>
</dbReference>
<dbReference type="InterPro" id="IPR030677">
    <property type="entry name" value="Nnr"/>
</dbReference>
<dbReference type="EMBL" id="FTLW01000004">
    <property type="protein sequence ID" value="SIQ79921.1"/>
    <property type="molecule type" value="Genomic_DNA"/>
</dbReference>
<evidence type="ECO:0000256" key="18">
    <source>
        <dbReference type="HAMAP-Rule" id="MF_01966"/>
    </source>
</evidence>
<comment type="catalytic activity">
    <reaction evidence="2 18 19">
        <text>(6R)-NADPHX = (6S)-NADPHX</text>
        <dbReference type="Rhea" id="RHEA:32227"/>
        <dbReference type="ChEBI" id="CHEBI:64076"/>
        <dbReference type="ChEBI" id="CHEBI:64077"/>
        <dbReference type="EC" id="5.1.99.6"/>
    </reaction>
</comment>
<dbReference type="GO" id="GO:0005524">
    <property type="term" value="F:ATP binding"/>
    <property type="evidence" value="ECO:0007669"/>
    <property type="project" value="UniProtKB-UniRule"/>
</dbReference>
<dbReference type="Pfam" id="PF03853">
    <property type="entry name" value="YjeF_N"/>
    <property type="match status" value="1"/>
</dbReference>
<keyword evidence="12 17" id="KW-0456">Lyase</keyword>
<comment type="similarity">
    <text evidence="18">Belongs to the NnrE/AIBP family.</text>
</comment>
<dbReference type="CDD" id="cd01171">
    <property type="entry name" value="YXKO-related"/>
    <property type="match status" value="1"/>
</dbReference>
<evidence type="ECO:0000256" key="17">
    <source>
        <dbReference type="HAMAP-Rule" id="MF_01965"/>
    </source>
</evidence>
<evidence type="ECO:0000256" key="12">
    <source>
        <dbReference type="ARBA" id="ARBA00023239"/>
    </source>
</evidence>
<keyword evidence="23" id="KW-1185">Reference proteome</keyword>
<comment type="function">
    <text evidence="17">Catalyzes the dehydration of the S-form of NAD(P)HX at the expense of ADP, which is converted to AMP. Together with NAD(P)HX epimerase, which catalyzes the epimerization of the S- and R-forms, the enzyme allows the repair of both epimers of NAD(P)HX, a damaged form of NAD(P)H that is a result of enzymatic or heat-dependent hydration.</text>
</comment>
<feature type="domain" description="YjeF N-terminal" evidence="21">
    <location>
        <begin position="13"/>
        <end position="214"/>
    </location>
</feature>
<evidence type="ECO:0000313" key="22">
    <source>
        <dbReference type="EMBL" id="SIQ79921.1"/>
    </source>
</evidence>
<dbReference type="PROSITE" id="PS51385">
    <property type="entry name" value="YJEF_N"/>
    <property type="match status" value="1"/>
</dbReference>
<dbReference type="GO" id="GO:0046872">
    <property type="term" value="F:metal ion binding"/>
    <property type="evidence" value="ECO:0007669"/>
    <property type="project" value="UniProtKB-UniRule"/>
</dbReference>
<dbReference type="GO" id="GO:0052856">
    <property type="term" value="F:NAD(P)HX epimerase activity"/>
    <property type="evidence" value="ECO:0007669"/>
    <property type="project" value="UniProtKB-UniRule"/>
</dbReference>
<dbReference type="InterPro" id="IPR036652">
    <property type="entry name" value="YjeF_N_dom_sf"/>
</dbReference>
<evidence type="ECO:0000256" key="19">
    <source>
        <dbReference type="PIRNR" id="PIRNR017184"/>
    </source>
</evidence>
<keyword evidence="9 18" id="KW-0630">Potassium</keyword>
<comment type="subunit">
    <text evidence="17">Homotetramer.</text>
</comment>
<evidence type="ECO:0000256" key="2">
    <source>
        <dbReference type="ARBA" id="ARBA00000909"/>
    </source>
</evidence>
<evidence type="ECO:0000256" key="16">
    <source>
        <dbReference type="ARBA" id="ARBA00049209"/>
    </source>
</evidence>
<dbReference type="PANTHER" id="PTHR12592:SF0">
    <property type="entry name" value="ATP-DEPENDENT (S)-NAD(P)H-HYDRATE DEHYDRATASE"/>
    <property type="match status" value="1"/>
</dbReference>
<proteinExistence type="inferred from homology"/>
<accession>A0A1N6VPX2</accession>
<comment type="similarity">
    <text evidence="3 19">In the N-terminal section; belongs to the NnrE/AIBP family.</text>
</comment>
<feature type="binding site" evidence="18">
    <location>
        <position position="157"/>
    </location>
    <ligand>
        <name>(6S)-NADPHX</name>
        <dbReference type="ChEBI" id="CHEBI:64076"/>
    </ligand>
</feature>
<gene>
    <name evidence="17" type="primary">nnrD</name>
    <name evidence="18" type="synonym">nnrE</name>
    <name evidence="22" type="ORF">SAMN05421546_1844</name>
</gene>
<keyword evidence="8 17" id="KW-0521">NADP</keyword>
<evidence type="ECO:0000259" key="20">
    <source>
        <dbReference type="PROSITE" id="PS51383"/>
    </source>
</evidence>
<comment type="function">
    <text evidence="14 19">Bifunctional enzyme that catalyzes the epimerization of the S- and R-forms of NAD(P)HX and the dehydration of the S-form of NAD(P)HX at the expense of ADP, which is converted to AMP. This allows the repair of both epimers of NAD(P)HX, a damaged form of NAD(P)H that is a result of enzymatic or heat-dependent hydration.</text>
</comment>
<keyword evidence="5 18" id="KW-0479">Metal-binding</keyword>
<dbReference type="Pfam" id="PF01256">
    <property type="entry name" value="Carb_kinase"/>
    <property type="match status" value="1"/>
</dbReference>
<evidence type="ECO:0000256" key="15">
    <source>
        <dbReference type="ARBA" id="ARBA00048238"/>
    </source>
</evidence>
<evidence type="ECO:0000256" key="14">
    <source>
        <dbReference type="ARBA" id="ARBA00025153"/>
    </source>
</evidence>
<evidence type="ECO:0000256" key="11">
    <source>
        <dbReference type="ARBA" id="ARBA00023235"/>
    </source>
</evidence>
<dbReference type="PROSITE" id="PS51383">
    <property type="entry name" value="YJEF_C_3"/>
    <property type="match status" value="1"/>
</dbReference>
<feature type="binding site" evidence="17">
    <location>
        <begin position="399"/>
        <end position="403"/>
    </location>
    <ligand>
        <name>AMP</name>
        <dbReference type="ChEBI" id="CHEBI:456215"/>
    </ligand>
</feature>
<feature type="binding site" evidence="18">
    <location>
        <position position="160"/>
    </location>
    <ligand>
        <name>K(+)</name>
        <dbReference type="ChEBI" id="CHEBI:29103"/>
    </ligand>
</feature>
<dbReference type="NCBIfam" id="TIGR00197">
    <property type="entry name" value="yjeF_nterm"/>
    <property type="match status" value="1"/>
</dbReference>
<comment type="catalytic activity">
    <reaction evidence="16 17 19">
        <text>(6S)-NADPHX + ADP = AMP + phosphate + NADPH + H(+)</text>
        <dbReference type="Rhea" id="RHEA:32235"/>
        <dbReference type="ChEBI" id="CHEBI:15378"/>
        <dbReference type="ChEBI" id="CHEBI:43474"/>
        <dbReference type="ChEBI" id="CHEBI:57783"/>
        <dbReference type="ChEBI" id="CHEBI:64076"/>
        <dbReference type="ChEBI" id="CHEBI:456215"/>
        <dbReference type="ChEBI" id="CHEBI:456216"/>
        <dbReference type="EC" id="4.2.1.136"/>
    </reaction>
</comment>
<dbReference type="Proteomes" id="UP000241788">
    <property type="component" value="Unassembled WGS sequence"/>
</dbReference>
<evidence type="ECO:0000256" key="4">
    <source>
        <dbReference type="ARBA" id="ARBA00009524"/>
    </source>
</evidence>
<sequence>MPRPFALYISTALREVEKRAMGVAGIDEDSLMRRAGQAAWRQLLHTWPQAQRILVLCGPGNNGGDGWVLAQHALDAGRQVRVLMPADELPRTPLAQKMADAYRKAGGAVDVFDGGLPDADVIVDALFGIGCHRAPVGRMALFVDAVNASLLPVLALDVPSGVDADTGHVPGMAINAMHTIQFIAAHAGLATGAALDHVGSLSLSGLDVPDECFDGLDAAAEALARPELTPRLRDSHKGRHGHVLAIGGDHGMGGAIILTSQAALRAGAGLVSVATRSEHVPVLMARRPEAMAHAVEDAASLDALLRRADALALGPGLGQADWGRVLFDAATCADKPSVIDADALNILVDSPRPLPAAVLTPHPGEAARLLGTDKNTVQSDRYTAARQLADKFDCVVVLKGAGSLIAAPGRTTRVCMLGNPGMAGGGMGDALTGIIATLLAQGHAPFDAASIGVWLHARAGDRAAERGEIGMLASDLIAELPATIAECTA</sequence>
<dbReference type="GO" id="GO:0052855">
    <property type="term" value="F:ADP-dependent NAD(P)H-hydrate dehydratase activity"/>
    <property type="evidence" value="ECO:0007669"/>
    <property type="project" value="UniProtKB-UniRule"/>
</dbReference>
<dbReference type="AlphaFoldDB" id="A0A1N6VPX2"/>
<dbReference type="EC" id="4.2.1.136" evidence="19"/>
<comment type="similarity">
    <text evidence="4 19">In the C-terminal section; belongs to the NnrD/CARKD family.</text>
</comment>
<comment type="catalytic activity">
    <reaction evidence="15 17 19">
        <text>(6S)-NADHX + ADP = AMP + phosphate + NADH + H(+)</text>
        <dbReference type="Rhea" id="RHEA:32223"/>
        <dbReference type="ChEBI" id="CHEBI:15378"/>
        <dbReference type="ChEBI" id="CHEBI:43474"/>
        <dbReference type="ChEBI" id="CHEBI:57945"/>
        <dbReference type="ChEBI" id="CHEBI:64074"/>
        <dbReference type="ChEBI" id="CHEBI:456215"/>
        <dbReference type="ChEBI" id="CHEBI:456216"/>
        <dbReference type="EC" id="4.2.1.136"/>
    </reaction>
</comment>
<dbReference type="GO" id="GO:0046496">
    <property type="term" value="P:nicotinamide nucleotide metabolic process"/>
    <property type="evidence" value="ECO:0007669"/>
    <property type="project" value="UniProtKB-UniRule"/>
</dbReference>
<keyword evidence="11 18" id="KW-0413">Isomerase</keyword>
<feature type="binding site" evidence="18">
    <location>
        <position position="62"/>
    </location>
    <ligand>
        <name>K(+)</name>
        <dbReference type="ChEBI" id="CHEBI:29103"/>
    </ligand>
</feature>
<evidence type="ECO:0000256" key="6">
    <source>
        <dbReference type="ARBA" id="ARBA00022741"/>
    </source>
</evidence>
<evidence type="ECO:0000259" key="21">
    <source>
        <dbReference type="PROSITE" id="PS51385"/>
    </source>
</evidence>